<dbReference type="RefSeq" id="WP_188556388.1">
    <property type="nucleotide sequence ID" value="NZ_BMGS01000002.1"/>
</dbReference>
<name>A0ABQ1WLE6_9BACT</name>
<gene>
    <name evidence="1" type="ORF">GCM10011378_06400</name>
</gene>
<evidence type="ECO:0000313" key="2">
    <source>
        <dbReference type="Proteomes" id="UP000601361"/>
    </source>
</evidence>
<proteinExistence type="predicted"/>
<organism evidence="1 2">
    <name type="scientific">Hymenobacter glacieicola</name>
    <dbReference type="NCBI Taxonomy" id="1562124"/>
    <lineage>
        <taxon>Bacteria</taxon>
        <taxon>Pseudomonadati</taxon>
        <taxon>Bacteroidota</taxon>
        <taxon>Cytophagia</taxon>
        <taxon>Cytophagales</taxon>
        <taxon>Hymenobacteraceae</taxon>
        <taxon>Hymenobacter</taxon>
    </lineage>
</organism>
<accession>A0ABQ1WLE6</accession>
<keyword evidence="2" id="KW-1185">Reference proteome</keyword>
<evidence type="ECO:0000313" key="1">
    <source>
        <dbReference type="EMBL" id="GGG32706.1"/>
    </source>
</evidence>
<protein>
    <submittedName>
        <fullName evidence="1">Uncharacterized protein</fullName>
    </submittedName>
</protein>
<reference evidence="2" key="1">
    <citation type="journal article" date="2019" name="Int. J. Syst. Evol. Microbiol.">
        <title>The Global Catalogue of Microorganisms (GCM) 10K type strain sequencing project: providing services to taxonomists for standard genome sequencing and annotation.</title>
        <authorList>
            <consortium name="The Broad Institute Genomics Platform"/>
            <consortium name="The Broad Institute Genome Sequencing Center for Infectious Disease"/>
            <person name="Wu L."/>
            <person name="Ma J."/>
        </authorList>
    </citation>
    <scope>NUCLEOTIDE SEQUENCE [LARGE SCALE GENOMIC DNA]</scope>
    <source>
        <strain evidence="2">CGMCC 1.12990</strain>
    </source>
</reference>
<comment type="caution">
    <text evidence="1">The sequence shown here is derived from an EMBL/GenBank/DDBJ whole genome shotgun (WGS) entry which is preliminary data.</text>
</comment>
<dbReference type="EMBL" id="BMGS01000002">
    <property type="protein sequence ID" value="GGG32706.1"/>
    <property type="molecule type" value="Genomic_DNA"/>
</dbReference>
<dbReference type="Proteomes" id="UP000601361">
    <property type="component" value="Unassembled WGS sequence"/>
</dbReference>
<sequence>MLLLGVLLLGYAFKPWPEYSTLLEPGAHSAGSTYALRTSSPCYQSLTTYVSADGSYFEMDSPVKRVCAGVLGLFSLLLGWVVCVYAYQARFAPDYGQWIREDRPEAPIFAVEEYQLRLVRPYPYLGSALAHRTRIAADELTEVHPLGRWAVVDDREVIYLKYNQWAQLVKLAQAHRIPLVDRTWPWPLLTAPFATDYDSENEESYREQLLEMGISTADIRAVRWRIYLGLLFQPQEWSFLTGDERPPYHHTEVLDLTGCTLWPRKRWYYRTMDLMLKRKPKFDLE</sequence>